<evidence type="ECO:0000256" key="2">
    <source>
        <dbReference type="SAM" id="Phobius"/>
    </source>
</evidence>
<feature type="region of interest" description="Disordered" evidence="1">
    <location>
        <begin position="1"/>
        <end position="42"/>
    </location>
</feature>
<keyword evidence="4" id="KW-1185">Reference proteome</keyword>
<dbReference type="OrthoDB" id="2664992at2"/>
<feature type="transmembrane region" description="Helical" evidence="2">
    <location>
        <begin position="53"/>
        <end position="75"/>
    </location>
</feature>
<accession>M8E4U1</accession>
<gene>
    <name evidence="3" type="ORF">I532_22380</name>
</gene>
<sequence length="76" mass="8189">MTGKTKIHESQPAGNPPIADQPVNPLLEQAQAAEGGGPPKPVDMRSMPKWLRVFGYSFLAAFFLLVLLLLVSSVLT</sequence>
<protein>
    <submittedName>
        <fullName evidence="3">Uncharacterized protein</fullName>
    </submittedName>
</protein>
<evidence type="ECO:0000313" key="4">
    <source>
        <dbReference type="Proteomes" id="UP000012081"/>
    </source>
</evidence>
<dbReference type="PATRIC" id="fig|1300222.3.peg.4702"/>
<keyword evidence="2" id="KW-1133">Transmembrane helix</keyword>
<evidence type="ECO:0000313" key="3">
    <source>
        <dbReference type="EMBL" id="EMT50485.1"/>
    </source>
</evidence>
<evidence type="ECO:0000256" key="1">
    <source>
        <dbReference type="SAM" id="MobiDB-lite"/>
    </source>
</evidence>
<dbReference type="Proteomes" id="UP000012081">
    <property type="component" value="Unassembled WGS sequence"/>
</dbReference>
<proteinExistence type="predicted"/>
<dbReference type="EMBL" id="APBN01000015">
    <property type="protein sequence ID" value="EMT50485.1"/>
    <property type="molecule type" value="Genomic_DNA"/>
</dbReference>
<keyword evidence="2" id="KW-0812">Transmembrane</keyword>
<dbReference type="GeneID" id="89501445"/>
<dbReference type="RefSeq" id="WP_003391591.1">
    <property type="nucleotide sequence ID" value="NZ_APBN01000015.1"/>
</dbReference>
<reference evidence="3 4" key="1">
    <citation type="submission" date="2013-03" db="EMBL/GenBank/DDBJ databases">
        <title>Assembly of a new bacterial strain Brevibacillus borstelensis AK1.</title>
        <authorList>
            <person name="Rajan I."/>
            <person name="PoliReddy D."/>
            <person name="Sugumar T."/>
            <person name="Rathinam K."/>
            <person name="Alqarawi S."/>
            <person name="Khalil A.B."/>
            <person name="Sivakumar N."/>
        </authorList>
    </citation>
    <scope>NUCLEOTIDE SEQUENCE [LARGE SCALE GENOMIC DNA]</scope>
    <source>
        <strain evidence="3 4">AK1</strain>
    </source>
</reference>
<keyword evidence="2" id="KW-0472">Membrane</keyword>
<dbReference type="AlphaFoldDB" id="M8E4U1"/>
<organism evidence="3 4">
    <name type="scientific">Brevibacillus borstelensis AK1</name>
    <dbReference type="NCBI Taxonomy" id="1300222"/>
    <lineage>
        <taxon>Bacteria</taxon>
        <taxon>Bacillati</taxon>
        <taxon>Bacillota</taxon>
        <taxon>Bacilli</taxon>
        <taxon>Bacillales</taxon>
        <taxon>Paenibacillaceae</taxon>
        <taxon>Brevibacillus</taxon>
    </lineage>
</organism>
<name>M8E4U1_9BACL</name>
<comment type="caution">
    <text evidence="3">The sequence shown here is derived from an EMBL/GenBank/DDBJ whole genome shotgun (WGS) entry which is preliminary data.</text>
</comment>